<dbReference type="Proteomes" id="UP000887569">
    <property type="component" value="Unplaced"/>
</dbReference>
<dbReference type="AlphaFoldDB" id="A0A915CIU3"/>
<organism evidence="1 2">
    <name type="scientific">Parascaris univalens</name>
    <name type="common">Nematode worm</name>
    <dbReference type="NCBI Taxonomy" id="6257"/>
    <lineage>
        <taxon>Eukaryota</taxon>
        <taxon>Metazoa</taxon>
        <taxon>Ecdysozoa</taxon>
        <taxon>Nematoda</taxon>
        <taxon>Chromadorea</taxon>
        <taxon>Rhabditida</taxon>
        <taxon>Spirurina</taxon>
        <taxon>Ascaridomorpha</taxon>
        <taxon>Ascaridoidea</taxon>
        <taxon>Ascarididae</taxon>
        <taxon>Parascaris</taxon>
    </lineage>
</organism>
<reference evidence="2" key="1">
    <citation type="submission" date="2022-11" db="UniProtKB">
        <authorList>
            <consortium name="WormBaseParasite"/>
        </authorList>
    </citation>
    <scope>IDENTIFICATION</scope>
</reference>
<dbReference type="WBParaSite" id="PgR198_g006_t01">
    <property type="protein sequence ID" value="PgR198_g006_t01"/>
    <property type="gene ID" value="PgR198_g006"/>
</dbReference>
<sequence>VLKRLLSVQRNEKVRTHFYLPYGEMKICTDENSSWQQAVAFLDLFRCSEFSNEELLHAESCVDLSLISFIYQLPYASVVPSNRTDVDPVVFSVLVFPSLSYPINFNWSDRNSRSFFV</sequence>
<keyword evidence="1" id="KW-1185">Reference proteome</keyword>
<accession>A0A915CIU3</accession>
<evidence type="ECO:0000313" key="1">
    <source>
        <dbReference type="Proteomes" id="UP000887569"/>
    </source>
</evidence>
<protein>
    <submittedName>
        <fullName evidence="2">Uncharacterized protein</fullName>
    </submittedName>
</protein>
<evidence type="ECO:0000313" key="2">
    <source>
        <dbReference type="WBParaSite" id="PgR198_g006_t01"/>
    </source>
</evidence>
<proteinExistence type="predicted"/>
<name>A0A915CIU3_PARUN</name>